<evidence type="ECO:0000259" key="10">
    <source>
        <dbReference type="Pfam" id="PF13229"/>
    </source>
</evidence>
<evidence type="ECO:0000256" key="7">
    <source>
        <dbReference type="ARBA" id="ARBA00023237"/>
    </source>
</evidence>
<dbReference type="PANTHER" id="PTHR11319">
    <property type="entry name" value="G PROTEIN-COUPLED RECEPTOR-RELATED"/>
    <property type="match status" value="1"/>
</dbReference>
<dbReference type="RefSeq" id="WP_048084385.1">
    <property type="nucleotide sequence ID" value="NZ_CP006933.1"/>
</dbReference>
<keyword evidence="8" id="KW-1133">Transmembrane helix</keyword>
<feature type="domain" description="Bacterial Ig-like" evidence="11">
    <location>
        <begin position="763"/>
        <end position="852"/>
    </location>
</feature>
<reference evidence="12 13" key="1">
    <citation type="submission" date="2013-12" db="EMBL/GenBank/DDBJ databases">
        <title>The complete genome sequence of Methanobacterium sp. BRM9.</title>
        <authorList>
            <consortium name="Pastoral Greenhouse Gas Research Consortium"/>
            <person name="Kelly W.J."/>
            <person name="Leahy S.C."/>
            <person name="Perry R."/>
            <person name="Li D."/>
            <person name="Altermann E."/>
            <person name="Lambie S.C."/>
            <person name="Attwood G.T."/>
        </authorList>
    </citation>
    <scope>NUCLEOTIDE SEQUENCE [LARGE SCALE GENOMIC DNA]</scope>
    <source>
        <strain evidence="12 13">BRM9</strain>
    </source>
</reference>
<dbReference type="InterPro" id="IPR039448">
    <property type="entry name" value="Beta_helix"/>
</dbReference>
<keyword evidence="5" id="KW-0732">Signal</keyword>
<dbReference type="EMBL" id="CP006933">
    <property type="protein sequence ID" value="AIS30918.1"/>
    <property type="molecule type" value="Genomic_DNA"/>
</dbReference>
<evidence type="ECO:0000259" key="11">
    <source>
        <dbReference type="Pfam" id="PF16640"/>
    </source>
</evidence>
<dbReference type="AlphaFoldDB" id="A0A089ZFU2"/>
<dbReference type="Pfam" id="PF16640">
    <property type="entry name" value="Big_3_5"/>
    <property type="match status" value="3"/>
</dbReference>
<feature type="domain" description="DUF11" evidence="9">
    <location>
        <begin position="956"/>
        <end position="1059"/>
    </location>
</feature>
<sequence>MENQNKKSIPKIPFLLLIGVVLFSLSVSAVSAANTSSNSTIYVSTEGNDTWDGLSPTYNTTSGPKKTITNATGTVTTNGTIYIAPGTYNESGITINKDMTITGENQENTIINGQQSGNSIFHILTGITANINNLTLTNGRTPLGGAIYKDGGNLTVTNCTFTNNTAGYGGAIYTNVGSLTVRNCKFTNNTAKQHVGAWGGSIYNYGGNLTVTNCIFTTKTISGLGDDSGGAIYNNGGSLTVINSTFTNNSATRYGGAIFNNGGSLTVTNSTFTNNTAYCGGAIYNKGGSLSMTNCTLTNNTVSEDGGAIYSKDGESFSMTNCTLTTNKAARYGGAIYKDGGRLTVMNCILADNTMNLEQGYGGAIFNNAGSLTVTNSAFTDNTAYWYGGAIYNNGSLTVTNSTFTNNYAYGDGGAIYNNGSLTVTNSTLKNNTASGDGGAIYNSGGSTVTNSTFTNNNAYTSYGGAIYNHLGGLIVTESTFTNNTAYGDSVAGGDSGAGGAIWSYGGKVVVHFNRIVGNSPNNSQIHSEMGTVNATLNWWGSNLNPLSYVSNGSNGNVDVSSWLILNMTTNPTNISYGGNSTVTVDLLYDNTGAYHDPVNGHVPDGIYVEFSSYLGLYRPADNVLVNGSITSFYIPGTVGSDNIKVTVDNQILSTPVTINQSPTTITVDPVSGAAGQTVTLNTHVTDSNGNPVKDGQVTYKVNGTVIGTVDISNGLATINWTIPSSWIGGFYGVVVDYLGSHKYLASTNTTNLTVNPTPTNVTVDPVNGHAGQTITINTHITDSNSNPVKDGKVTYKINSTTIGTVDVSNGLATINWTIPTTWIGGVYSIIAEYSGSVNYLASNNTTNLTVNPTPTNVTVDPVNGHAGQTITINTHITDSNSNPVKDGKVTYKVNGTLIGTVDVSNGLATINWTIPTNWTSGIYNIIADYSGSSNYLASTNGTSLTLQPSAYLYMNVTNSKNNPAIGEKFVLTYKLSNGGPDNAKNVVISFQIPEGLEFVTASVDSGTYTYNPTNRTITWTLNNVKVGDPYLYLTLQALTSGKYTIIPTINSQTHNRNTDTIKPFNINIEAPNNNNPTTANAASNTITMQKTGTPTTSLILAILAILGGILTPKKK</sequence>
<keyword evidence="6 8" id="KW-0472">Membrane</keyword>
<dbReference type="InterPro" id="IPR011050">
    <property type="entry name" value="Pectin_lyase_fold/virulence"/>
</dbReference>
<dbReference type="Proteomes" id="UP000029661">
    <property type="component" value="Chromosome"/>
</dbReference>
<evidence type="ECO:0000256" key="5">
    <source>
        <dbReference type="ARBA" id="ARBA00022729"/>
    </source>
</evidence>
<evidence type="ECO:0000313" key="12">
    <source>
        <dbReference type="EMBL" id="AIS30918.1"/>
    </source>
</evidence>
<feature type="domain" description="Bacterial Ig-like" evidence="11">
    <location>
        <begin position="859"/>
        <end position="946"/>
    </location>
</feature>
<evidence type="ECO:0000256" key="6">
    <source>
        <dbReference type="ARBA" id="ARBA00023136"/>
    </source>
</evidence>
<dbReference type="GeneID" id="24791234"/>
<feature type="domain" description="Right handed beta helix" evidence="10">
    <location>
        <begin position="256"/>
        <end position="411"/>
    </location>
</feature>
<dbReference type="NCBIfam" id="TIGR01376">
    <property type="entry name" value="POMP_repeat"/>
    <property type="match status" value="2"/>
</dbReference>
<evidence type="ECO:0000313" key="13">
    <source>
        <dbReference type="Proteomes" id="UP000029661"/>
    </source>
</evidence>
<dbReference type="Pfam" id="PF02415">
    <property type="entry name" value="Chlam_PMP"/>
    <property type="match status" value="4"/>
</dbReference>
<dbReference type="InterPro" id="IPR012334">
    <property type="entry name" value="Pectin_lyas_fold"/>
</dbReference>
<dbReference type="GO" id="GO:0005576">
    <property type="term" value="C:extracellular region"/>
    <property type="evidence" value="ECO:0007669"/>
    <property type="project" value="UniProtKB-SubCell"/>
</dbReference>
<organism evidence="12 13">
    <name type="scientific">Methanobacterium formicicum</name>
    <dbReference type="NCBI Taxonomy" id="2162"/>
    <lineage>
        <taxon>Archaea</taxon>
        <taxon>Methanobacteriati</taxon>
        <taxon>Methanobacteriota</taxon>
        <taxon>Methanomada group</taxon>
        <taxon>Methanobacteria</taxon>
        <taxon>Methanobacteriales</taxon>
        <taxon>Methanobacteriaceae</taxon>
        <taxon>Methanobacterium</taxon>
    </lineage>
</organism>
<dbReference type="InterPro" id="IPR001434">
    <property type="entry name" value="OmcB-like_DUF11"/>
</dbReference>
<dbReference type="InterPro" id="IPR006626">
    <property type="entry name" value="PbH1"/>
</dbReference>
<evidence type="ECO:0000259" key="9">
    <source>
        <dbReference type="Pfam" id="PF01345"/>
    </source>
</evidence>
<comment type="subcellular location">
    <subcellularLocation>
        <location evidence="1">Cell envelope</location>
    </subcellularLocation>
    <subcellularLocation>
        <location evidence="2">Cell outer membrane</location>
    </subcellularLocation>
    <subcellularLocation>
        <location evidence="3">Secreted</location>
    </subcellularLocation>
</comment>
<dbReference type="InterPro" id="IPR003368">
    <property type="entry name" value="POMP_repeat"/>
</dbReference>
<name>A0A089ZFU2_METFO</name>
<evidence type="ECO:0000256" key="2">
    <source>
        <dbReference type="ARBA" id="ARBA00004442"/>
    </source>
</evidence>
<evidence type="ECO:0000256" key="1">
    <source>
        <dbReference type="ARBA" id="ARBA00004196"/>
    </source>
</evidence>
<gene>
    <name evidence="12" type="ORF">BRM9_0087</name>
</gene>
<dbReference type="Gene3D" id="2.60.40.10">
    <property type="entry name" value="Immunoglobulins"/>
    <property type="match status" value="3"/>
</dbReference>
<keyword evidence="7" id="KW-0998">Cell outer membrane</keyword>
<dbReference type="Gene3D" id="2.160.20.10">
    <property type="entry name" value="Single-stranded right-handed beta-helix, Pectin lyase-like"/>
    <property type="match status" value="1"/>
</dbReference>
<feature type="transmembrane region" description="Helical" evidence="8">
    <location>
        <begin position="1093"/>
        <end position="1112"/>
    </location>
</feature>
<dbReference type="KEGG" id="mfc:BRM9_0087"/>
<dbReference type="InterPro" id="IPR013783">
    <property type="entry name" value="Ig-like_fold"/>
</dbReference>
<keyword evidence="4" id="KW-0964">Secreted</keyword>
<dbReference type="Pfam" id="PF13229">
    <property type="entry name" value="Beta_helix"/>
    <property type="match status" value="1"/>
</dbReference>
<proteinExistence type="predicted"/>
<protein>
    <submittedName>
        <fullName evidence="12">Adhesin-like protein</fullName>
    </submittedName>
</protein>
<keyword evidence="8" id="KW-0812">Transmembrane</keyword>
<evidence type="ECO:0000256" key="8">
    <source>
        <dbReference type="SAM" id="Phobius"/>
    </source>
</evidence>
<dbReference type="SUPFAM" id="SSF51126">
    <property type="entry name" value="Pectin lyase-like"/>
    <property type="match status" value="3"/>
</dbReference>
<feature type="domain" description="Bacterial Ig-like" evidence="11">
    <location>
        <begin position="667"/>
        <end position="756"/>
    </location>
</feature>
<accession>A0A089ZFU2</accession>
<dbReference type="SUPFAM" id="SSF49447">
    <property type="entry name" value="Second domain of Mu2 adaptin subunit (ap50) of ap2 adaptor"/>
    <property type="match status" value="1"/>
</dbReference>
<dbReference type="InterPro" id="IPR032109">
    <property type="entry name" value="Big_3_5"/>
</dbReference>
<dbReference type="Pfam" id="PF01345">
    <property type="entry name" value="DUF11"/>
    <property type="match status" value="1"/>
</dbReference>
<dbReference type="Gene3D" id="2.60.40.1170">
    <property type="entry name" value="Mu homology domain, subdomain B"/>
    <property type="match status" value="1"/>
</dbReference>
<evidence type="ECO:0000256" key="3">
    <source>
        <dbReference type="ARBA" id="ARBA00004613"/>
    </source>
</evidence>
<dbReference type="OrthoDB" id="71580at2157"/>
<dbReference type="SMART" id="SM00710">
    <property type="entry name" value="PbH1"/>
    <property type="match status" value="10"/>
</dbReference>
<dbReference type="PANTHER" id="PTHR11319:SF35">
    <property type="entry name" value="OUTER MEMBRANE PROTEIN PMPC-RELATED"/>
    <property type="match status" value="1"/>
</dbReference>
<dbReference type="InterPro" id="IPR036168">
    <property type="entry name" value="AP2_Mu_C_sf"/>
</dbReference>
<evidence type="ECO:0000256" key="4">
    <source>
        <dbReference type="ARBA" id="ARBA00022525"/>
    </source>
</evidence>